<dbReference type="RefSeq" id="XP_041287435.1">
    <property type="nucleotide sequence ID" value="XM_041434236.1"/>
</dbReference>
<dbReference type="EMBL" id="JABBWM010000080">
    <property type="protein sequence ID" value="KAG2094200.1"/>
    <property type="molecule type" value="Genomic_DNA"/>
</dbReference>
<gene>
    <name evidence="1" type="ORF">F5147DRAFT_657203</name>
</gene>
<dbReference type="GeneID" id="64696495"/>
<sequence length="148" mass="15742">MSSHSASAAAAANQALITLVSQLDEMVQDVLWSQSQDEKMDLSRKIAHEVNVAIRSYGRDTSYVPPGLLSLAAEIFRAQRRTAQLVVVPDWNCLGNNQDMCMKHPLYSKTLGHAPPVSPAAAAPAPAPAPAPVPIRLKGIATGNDSSM</sequence>
<dbReference type="Proteomes" id="UP000823399">
    <property type="component" value="Unassembled WGS sequence"/>
</dbReference>
<name>A0A9P7EW43_9AGAM</name>
<evidence type="ECO:0000313" key="1">
    <source>
        <dbReference type="EMBL" id="KAG2094200.1"/>
    </source>
</evidence>
<accession>A0A9P7EW43</accession>
<dbReference type="AlphaFoldDB" id="A0A9P7EW43"/>
<comment type="caution">
    <text evidence="1">The sequence shown here is derived from an EMBL/GenBank/DDBJ whole genome shotgun (WGS) entry which is preliminary data.</text>
</comment>
<organism evidence="1 2">
    <name type="scientific">Suillus discolor</name>
    <dbReference type="NCBI Taxonomy" id="1912936"/>
    <lineage>
        <taxon>Eukaryota</taxon>
        <taxon>Fungi</taxon>
        <taxon>Dikarya</taxon>
        <taxon>Basidiomycota</taxon>
        <taxon>Agaricomycotina</taxon>
        <taxon>Agaricomycetes</taxon>
        <taxon>Agaricomycetidae</taxon>
        <taxon>Boletales</taxon>
        <taxon>Suillineae</taxon>
        <taxon>Suillaceae</taxon>
        <taxon>Suillus</taxon>
    </lineage>
</organism>
<proteinExistence type="predicted"/>
<protein>
    <submittedName>
        <fullName evidence="1">Uncharacterized protein</fullName>
    </submittedName>
</protein>
<evidence type="ECO:0000313" key="2">
    <source>
        <dbReference type="Proteomes" id="UP000823399"/>
    </source>
</evidence>
<dbReference type="OrthoDB" id="2684913at2759"/>
<keyword evidence="2" id="KW-1185">Reference proteome</keyword>
<reference evidence="1" key="1">
    <citation type="journal article" date="2020" name="New Phytol.">
        <title>Comparative genomics reveals dynamic genome evolution in host specialist ectomycorrhizal fungi.</title>
        <authorList>
            <person name="Lofgren L.A."/>
            <person name="Nguyen N.H."/>
            <person name="Vilgalys R."/>
            <person name="Ruytinx J."/>
            <person name="Liao H.L."/>
            <person name="Branco S."/>
            <person name="Kuo A."/>
            <person name="LaButti K."/>
            <person name="Lipzen A."/>
            <person name="Andreopoulos W."/>
            <person name="Pangilinan J."/>
            <person name="Riley R."/>
            <person name="Hundley H."/>
            <person name="Na H."/>
            <person name="Barry K."/>
            <person name="Grigoriev I.V."/>
            <person name="Stajich J.E."/>
            <person name="Kennedy P.G."/>
        </authorList>
    </citation>
    <scope>NUCLEOTIDE SEQUENCE</scope>
    <source>
        <strain evidence="1">FC423</strain>
    </source>
</reference>